<dbReference type="Proteomes" id="UP000663881">
    <property type="component" value="Unassembled WGS sequence"/>
</dbReference>
<protein>
    <submittedName>
        <fullName evidence="2">Uncharacterized protein</fullName>
    </submittedName>
</protein>
<organism evidence="2 3">
    <name type="scientific">Adineta steineri</name>
    <dbReference type="NCBI Taxonomy" id="433720"/>
    <lineage>
        <taxon>Eukaryota</taxon>
        <taxon>Metazoa</taxon>
        <taxon>Spiralia</taxon>
        <taxon>Gnathifera</taxon>
        <taxon>Rotifera</taxon>
        <taxon>Eurotatoria</taxon>
        <taxon>Bdelloidea</taxon>
        <taxon>Adinetida</taxon>
        <taxon>Adinetidae</taxon>
        <taxon>Adineta</taxon>
    </lineage>
</organism>
<dbReference type="Proteomes" id="UP000663891">
    <property type="component" value="Unassembled WGS sequence"/>
</dbReference>
<proteinExistence type="predicted"/>
<accession>A0A820DNM6</accession>
<dbReference type="EMBL" id="CAJNON010002992">
    <property type="protein sequence ID" value="CAF1519778.1"/>
    <property type="molecule type" value="Genomic_DNA"/>
</dbReference>
<evidence type="ECO:0000313" key="1">
    <source>
        <dbReference type="EMBL" id="CAF1519778.1"/>
    </source>
</evidence>
<dbReference type="EMBL" id="CAJOAY010011254">
    <property type="protein sequence ID" value="CAF4234334.1"/>
    <property type="molecule type" value="Genomic_DNA"/>
</dbReference>
<gene>
    <name evidence="2" type="ORF">OKA104_LOCUS42735</name>
    <name evidence="1" type="ORF">VCS650_LOCUS43221</name>
</gene>
<evidence type="ECO:0000313" key="2">
    <source>
        <dbReference type="EMBL" id="CAF4234334.1"/>
    </source>
</evidence>
<reference evidence="2" key="1">
    <citation type="submission" date="2021-02" db="EMBL/GenBank/DDBJ databases">
        <authorList>
            <person name="Nowell W R."/>
        </authorList>
    </citation>
    <scope>NUCLEOTIDE SEQUENCE</scope>
</reference>
<dbReference type="OrthoDB" id="443549at2759"/>
<evidence type="ECO:0000313" key="3">
    <source>
        <dbReference type="Proteomes" id="UP000663881"/>
    </source>
</evidence>
<dbReference type="AlphaFoldDB" id="A0A820DNM6"/>
<comment type="caution">
    <text evidence="2">The sequence shown here is derived from an EMBL/GenBank/DDBJ whole genome shotgun (WGS) entry which is preliminary data.</text>
</comment>
<sequence length="259" mass="29886">MTLKSDTQSTMENFVNNYSSWVTEFKEHECKVYSQNGEDGVLLWIFANIGTINQPPRFVEFGVQGGQECNTRFLRQHLGWKGLMMDGSYENLTINLHRELVYGENINNLLTKYQTPSLIDLLSIDVDFDDYFIWKAILKAQHFQARVVVIEFNYAIPVNENRVVDPFQDSQRWTGTTHFGAGILALAALGRVHDYTLVYGEQNGVNLFFIQTSILKKFGVLHKVPSLAKLHISVPITHWAHRSETNKTRSWIWNDTVWV</sequence>
<name>A0A820DNM6_9BILA</name>